<sequence length="522" mass="60258">MDTNLQEKSGIQKKKIRTRTKHKQLEEQYDKLLNEILPENFHRGDITSSSRMLAYSDTLMATCATFLVLPIKKLRNKQEQEPLLDLIYSMYAEFIMFFLGYIIVLNIWENMNNRAIVIKRVDDFVLTLVIFETMGATVLPFSLALKLHYPKEKISILTTCAVLGVLEIIDIGIVLYATHSPKLLHVDLKNWSKSDLRELMMIMTFRPLVSLTFLITAGVFCFFNYHISLGFISLLVFMPSIRKLYWFIRRKMNKFKETKKDSFLLHFSKGNVSKERIQSMTDSAIAVIACMLIMDIPVERFSEVNLIKKIKSMKAELFSFFVTFCLVSAVWYVNHAVLHLFKTVSSLMLYFQKNFLAFCCLFPLAGNTVLNFGYNGNQDSNIALRFSSLILFCSSIANFVMLMYGLLTGSKFLHNWASLAYFKTNIRQHLYTFVKVLNIPFWSLVCSFASFSSSFVVPYVVYTTFLAAVCAFFAIKIILMNHIGKKFFYFKRKTVLKNKKGKYTRSINRANQNSIASSSILV</sequence>
<evidence type="ECO:0000313" key="18">
    <source>
        <dbReference type="Proteomes" id="UP001652625"/>
    </source>
</evidence>
<dbReference type="Proteomes" id="UP001652625">
    <property type="component" value="Chromosome 13"/>
</dbReference>
<evidence type="ECO:0000256" key="5">
    <source>
        <dbReference type="ARBA" id="ARBA00022692"/>
    </source>
</evidence>
<name>A0ABM4DBW2_HYDVU</name>
<dbReference type="InterPro" id="IPR010617">
    <property type="entry name" value="TMEM175-like"/>
</dbReference>
<evidence type="ECO:0000256" key="11">
    <source>
        <dbReference type="ARBA" id="ARBA00023303"/>
    </source>
</evidence>
<evidence type="ECO:0000256" key="6">
    <source>
        <dbReference type="ARBA" id="ARBA00022826"/>
    </source>
</evidence>
<feature type="transmembrane region" description="Helical" evidence="17">
    <location>
        <begin position="83"/>
        <end position="104"/>
    </location>
</feature>
<evidence type="ECO:0000256" key="16">
    <source>
        <dbReference type="ARBA" id="ARBA00044317"/>
    </source>
</evidence>
<protein>
    <recommendedName>
        <fullName evidence="15">Endosomal/lysosomal proton channel TMEM175</fullName>
    </recommendedName>
    <alternativeName>
        <fullName evidence="16">Potassium channel TMEM175</fullName>
    </alternativeName>
    <alternativeName>
        <fullName evidence="13">Transmembrane protein 175</fullName>
    </alternativeName>
</protein>
<evidence type="ECO:0000256" key="10">
    <source>
        <dbReference type="ARBA" id="ARBA00023136"/>
    </source>
</evidence>
<evidence type="ECO:0000256" key="13">
    <source>
        <dbReference type="ARBA" id="ARBA00030477"/>
    </source>
</evidence>
<evidence type="ECO:0000313" key="19">
    <source>
        <dbReference type="RefSeq" id="XP_065671883.1"/>
    </source>
</evidence>
<dbReference type="PANTHER" id="PTHR31462:SF5">
    <property type="entry name" value="ENDOSOMAL_LYSOSOMAL PROTON CHANNEL TMEM175"/>
    <property type="match status" value="1"/>
</dbReference>
<evidence type="ECO:0000256" key="2">
    <source>
        <dbReference type="ARBA" id="ARBA00006920"/>
    </source>
</evidence>
<keyword evidence="4" id="KW-0633">Potassium transport</keyword>
<comment type="similarity">
    <text evidence="2">Belongs to the TMEM175 family.</text>
</comment>
<evidence type="ECO:0000256" key="7">
    <source>
        <dbReference type="ARBA" id="ARBA00022958"/>
    </source>
</evidence>
<keyword evidence="5 17" id="KW-0812">Transmembrane</keyword>
<evidence type="ECO:0000256" key="3">
    <source>
        <dbReference type="ARBA" id="ARBA00022448"/>
    </source>
</evidence>
<dbReference type="PANTHER" id="PTHR31462">
    <property type="entry name" value="ENDOSOMAL/LYSOSOMAL POTASSIUM CHANNEL TMEM175"/>
    <property type="match status" value="1"/>
</dbReference>
<dbReference type="GeneID" id="136072309"/>
<accession>A0ABM4DBW2</accession>
<feature type="transmembrane region" description="Helical" evidence="17">
    <location>
        <begin position="386"/>
        <end position="407"/>
    </location>
</feature>
<evidence type="ECO:0000256" key="1">
    <source>
        <dbReference type="ARBA" id="ARBA00004141"/>
    </source>
</evidence>
<gene>
    <name evidence="19" type="primary">LOC136072309</name>
</gene>
<dbReference type="RefSeq" id="XP_065671883.1">
    <property type="nucleotide sequence ID" value="XM_065815811.1"/>
</dbReference>
<evidence type="ECO:0000256" key="17">
    <source>
        <dbReference type="SAM" id="Phobius"/>
    </source>
</evidence>
<feature type="transmembrane region" description="Helical" evidence="17">
    <location>
        <begin position="124"/>
        <end position="144"/>
    </location>
</feature>
<feature type="transmembrane region" description="Helical" evidence="17">
    <location>
        <begin position="52"/>
        <end position="71"/>
    </location>
</feature>
<feature type="transmembrane region" description="Helical" evidence="17">
    <location>
        <begin position="354"/>
        <end position="374"/>
    </location>
</feature>
<evidence type="ECO:0000256" key="12">
    <source>
        <dbReference type="ARBA" id="ARBA00024169"/>
    </source>
</evidence>
<keyword evidence="7" id="KW-0630">Potassium</keyword>
<feature type="transmembrane region" description="Helical" evidence="17">
    <location>
        <begin position="199"/>
        <end position="222"/>
    </location>
</feature>
<evidence type="ECO:0000256" key="14">
    <source>
        <dbReference type="ARBA" id="ARBA00034430"/>
    </source>
</evidence>
<evidence type="ECO:0000256" key="15">
    <source>
        <dbReference type="ARBA" id="ARBA00034544"/>
    </source>
</evidence>
<comment type="subcellular location">
    <subcellularLocation>
        <location evidence="1">Membrane</location>
        <topology evidence="1">Multi-pass membrane protein</topology>
    </subcellularLocation>
</comment>
<keyword evidence="10 17" id="KW-0472">Membrane</keyword>
<proteinExistence type="inferred from homology"/>
<feature type="transmembrane region" description="Helical" evidence="17">
    <location>
        <begin position="317"/>
        <end position="334"/>
    </location>
</feature>
<evidence type="ECO:0000256" key="8">
    <source>
        <dbReference type="ARBA" id="ARBA00022989"/>
    </source>
</evidence>
<comment type="catalytic activity">
    <reaction evidence="12">
        <text>H(+)(in) = H(+)(out)</text>
        <dbReference type="Rhea" id="RHEA:34979"/>
        <dbReference type="ChEBI" id="CHEBI:15378"/>
    </reaction>
</comment>
<comment type="catalytic activity">
    <reaction evidence="14">
        <text>K(+)(in) = K(+)(out)</text>
        <dbReference type="Rhea" id="RHEA:29463"/>
        <dbReference type="ChEBI" id="CHEBI:29103"/>
    </reaction>
</comment>
<keyword evidence="9" id="KW-0406">Ion transport</keyword>
<keyword evidence="6" id="KW-0631">Potassium channel</keyword>
<evidence type="ECO:0000256" key="4">
    <source>
        <dbReference type="ARBA" id="ARBA00022538"/>
    </source>
</evidence>
<feature type="transmembrane region" description="Helical" evidence="17">
    <location>
        <begin position="156"/>
        <end position="179"/>
    </location>
</feature>
<dbReference type="Pfam" id="PF06736">
    <property type="entry name" value="TMEM175"/>
    <property type="match status" value="2"/>
</dbReference>
<feature type="transmembrane region" description="Helical" evidence="17">
    <location>
        <begin position="229"/>
        <end position="248"/>
    </location>
</feature>
<reference evidence="19" key="1">
    <citation type="submission" date="2025-08" db="UniProtKB">
        <authorList>
            <consortium name="RefSeq"/>
        </authorList>
    </citation>
    <scope>IDENTIFICATION</scope>
</reference>
<keyword evidence="8 17" id="KW-1133">Transmembrane helix</keyword>
<keyword evidence="3" id="KW-0813">Transport</keyword>
<keyword evidence="11" id="KW-0407">Ion channel</keyword>
<keyword evidence="18" id="KW-1185">Reference proteome</keyword>
<organism evidence="18 19">
    <name type="scientific">Hydra vulgaris</name>
    <name type="common">Hydra</name>
    <name type="synonym">Hydra attenuata</name>
    <dbReference type="NCBI Taxonomy" id="6087"/>
    <lineage>
        <taxon>Eukaryota</taxon>
        <taxon>Metazoa</taxon>
        <taxon>Cnidaria</taxon>
        <taxon>Hydrozoa</taxon>
        <taxon>Hydroidolina</taxon>
        <taxon>Anthoathecata</taxon>
        <taxon>Aplanulata</taxon>
        <taxon>Hydridae</taxon>
        <taxon>Hydra</taxon>
    </lineage>
</organism>
<evidence type="ECO:0000256" key="9">
    <source>
        <dbReference type="ARBA" id="ARBA00023065"/>
    </source>
</evidence>
<feature type="transmembrane region" description="Helical" evidence="17">
    <location>
        <begin position="459"/>
        <end position="479"/>
    </location>
</feature>